<dbReference type="Proteomes" id="UP000018004">
    <property type="component" value="Unassembled WGS sequence"/>
</dbReference>
<proteinExistence type="predicted"/>
<dbReference type="OrthoDB" id="1038140at2"/>
<evidence type="ECO:0000313" key="1">
    <source>
        <dbReference type="EMBL" id="ESU28373.1"/>
    </source>
</evidence>
<dbReference type="STRING" id="1341181.FLJC2902T_17240"/>
<accession>V6SNV0</accession>
<dbReference type="eggNOG" id="ENOG5030Z4X">
    <property type="taxonomic scope" value="Bacteria"/>
</dbReference>
<dbReference type="EMBL" id="AVGG01000007">
    <property type="protein sequence ID" value="ESU28373.1"/>
    <property type="molecule type" value="Genomic_DNA"/>
</dbReference>
<dbReference type="RefSeq" id="WP_023579356.1">
    <property type="nucleotide sequence ID" value="NZ_AVGG01000007.1"/>
</dbReference>
<organism evidence="1 2">
    <name type="scientific">Flavobacterium limnosediminis JC2902</name>
    <dbReference type="NCBI Taxonomy" id="1341181"/>
    <lineage>
        <taxon>Bacteria</taxon>
        <taxon>Pseudomonadati</taxon>
        <taxon>Bacteroidota</taxon>
        <taxon>Flavobacteriia</taxon>
        <taxon>Flavobacteriales</taxon>
        <taxon>Flavobacteriaceae</taxon>
        <taxon>Flavobacterium</taxon>
    </lineage>
</organism>
<comment type="caution">
    <text evidence="1">The sequence shown here is derived from an EMBL/GenBank/DDBJ whole genome shotgun (WGS) entry which is preliminary data.</text>
</comment>
<protein>
    <submittedName>
        <fullName evidence="1">Uncharacterized protein</fullName>
    </submittedName>
</protein>
<gene>
    <name evidence="1" type="ORF">FLJC2902T_17240</name>
</gene>
<reference evidence="1 2" key="1">
    <citation type="submission" date="2013-08" db="EMBL/GenBank/DDBJ databases">
        <title>Flavobacterium limnosediminis JC2902 genome sequencing.</title>
        <authorList>
            <person name="Lee K."/>
            <person name="Yi H."/>
            <person name="Park S."/>
            <person name="Chun J."/>
        </authorList>
    </citation>
    <scope>NUCLEOTIDE SEQUENCE [LARGE SCALE GENOMIC DNA]</scope>
    <source>
        <strain evidence="1 2">JC2902</strain>
    </source>
</reference>
<dbReference type="AlphaFoldDB" id="V6SNV0"/>
<name>V6SNV0_9FLAO</name>
<sequence>METLQISKENAVKAFEATNAKGKKLLSNLFGKNVFIKNIRERIQTIQDIFELNNTTEEAFNEKWNGFELHEKANAFEILIVAAYCGGGMPDFTDDTRKYYPRFVMGSPSGVGFSYDVFVYWYSFSYVGARLVFHGPEAYENMIDAVEKFLPQYQQSRTT</sequence>
<dbReference type="PATRIC" id="fig|1341181.4.peg.1698"/>
<evidence type="ECO:0000313" key="2">
    <source>
        <dbReference type="Proteomes" id="UP000018004"/>
    </source>
</evidence>
<keyword evidence="2" id="KW-1185">Reference proteome</keyword>